<dbReference type="Pfam" id="PF08888">
    <property type="entry name" value="HopJ"/>
    <property type="match status" value="1"/>
</dbReference>
<evidence type="ECO:0000313" key="2">
    <source>
        <dbReference type="Proteomes" id="UP001597048"/>
    </source>
</evidence>
<dbReference type="RefSeq" id="WP_379556989.1">
    <property type="nucleotide sequence ID" value="NZ_JBHTJS010000006.1"/>
</dbReference>
<keyword evidence="2" id="KW-1185">Reference proteome</keyword>
<dbReference type="Gene3D" id="3.20.160.10">
    <property type="entry name" value="vpa0580 domain like"/>
    <property type="match status" value="1"/>
</dbReference>
<dbReference type="EMBL" id="JBHTJS010000006">
    <property type="protein sequence ID" value="MFD1007065.1"/>
    <property type="molecule type" value="Genomic_DNA"/>
</dbReference>
<proteinExistence type="predicted"/>
<protein>
    <submittedName>
        <fullName evidence="1">HopJ type III effector protein</fullName>
    </submittedName>
</protein>
<reference evidence="2" key="1">
    <citation type="journal article" date="2019" name="Int. J. Syst. Evol. Microbiol.">
        <title>The Global Catalogue of Microorganisms (GCM) 10K type strain sequencing project: providing services to taxonomists for standard genome sequencing and annotation.</title>
        <authorList>
            <consortium name="The Broad Institute Genomics Platform"/>
            <consortium name="The Broad Institute Genome Sequencing Center for Infectious Disease"/>
            <person name="Wu L."/>
            <person name="Ma J."/>
        </authorList>
    </citation>
    <scope>NUCLEOTIDE SEQUENCE [LARGE SCALE GENOMIC DNA]</scope>
    <source>
        <strain evidence="2">CCUG 60525</strain>
    </source>
</reference>
<sequence>MTENELITALQQRPEQIEFADALAVIDAAYDFIPTAFSNGGLENAAGQNNGSCKIFAFGQLHQLTPDQALACFGEHYRSVLADLSGESHQNIRHFMQHGWAAIDYEGQPLTLKKR</sequence>
<dbReference type="InterPro" id="IPR038604">
    <property type="entry name" value="HopJ_sf"/>
</dbReference>
<gene>
    <name evidence="1" type="ORF">ACFQ1C_02695</name>
</gene>
<accession>A0ABW3KE11</accession>
<comment type="caution">
    <text evidence="1">The sequence shown here is derived from an EMBL/GenBank/DDBJ whole genome shotgun (WGS) entry which is preliminary data.</text>
</comment>
<name>A0ABW3KE11_9GAMM</name>
<dbReference type="InterPro" id="IPR014984">
    <property type="entry name" value="HopJ"/>
</dbReference>
<dbReference type="Proteomes" id="UP001597048">
    <property type="component" value="Unassembled WGS sequence"/>
</dbReference>
<evidence type="ECO:0000313" key="1">
    <source>
        <dbReference type="EMBL" id="MFD1007065.1"/>
    </source>
</evidence>
<organism evidence="1 2">
    <name type="scientific">Oceanisphaera ostreae</name>
    <dbReference type="NCBI Taxonomy" id="914151"/>
    <lineage>
        <taxon>Bacteria</taxon>
        <taxon>Pseudomonadati</taxon>
        <taxon>Pseudomonadota</taxon>
        <taxon>Gammaproteobacteria</taxon>
        <taxon>Aeromonadales</taxon>
        <taxon>Aeromonadaceae</taxon>
        <taxon>Oceanisphaera</taxon>
    </lineage>
</organism>